<evidence type="ECO:0000256" key="3">
    <source>
        <dbReference type="ARBA" id="ARBA00023054"/>
    </source>
</evidence>
<keyword evidence="4 5" id="KW-0975">Bacterial flagellum</keyword>
<dbReference type="PANTHER" id="PTHR30288:SF0">
    <property type="entry name" value="FLAGELLAR HOOK-ASSOCIATED PROTEIN 2"/>
    <property type="match status" value="1"/>
</dbReference>
<evidence type="ECO:0000256" key="5">
    <source>
        <dbReference type="RuleBase" id="RU362066"/>
    </source>
</evidence>
<dbReference type="GO" id="GO:0007155">
    <property type="term" value="P:cell adhesion"/>
    <property type="evidence" value="ECO:0007669"/>
    <property type="project" value="InterPro"/>
</dbReference>
<dbReference type="EMBL" id="NRRY01000080">
    <property type="protein sequence ID" value="MBK1621512.1"/>
    <property type="molecule type" value="Genomic_DNA"/>
</dbReference>
<dbReference type="AlphaFoldDB" id="A0A9X1B772"/>
<evidence type="ECO:0000259" key="6">
    <source>
        <dbReference type="Pfam" id="PF02465"/>
    </source>
</evidence>
<gene>
    <name evidence="8" type="ORF">CKO42_24490</name>
</gene>
<dbReference type="NCBIfam" id="NF005955">
    <property type="entry name" value="PRK08032.1"/>
    <property type="match status" value="1"/>
</dbReference>
<keyword evidence="9" id="KW-1185">Reference proteome</keyword>
<organism evidence="8 9">
    <name type="scientific">Lamprobacter modestohalophilus</name>
    <dbReference type="NCBI Taxonomy" id="1064514"/>
    <lineage>
        <taxon>Bacteria</taxon>
        <taxon>Pseudomonadati</taxon>
        <taxon>Pseudomonadota</taxon>
        <taxon>Gammaproteobacteria</taxon>
        <taxon>Chromatiales</taxon>
        <taxon>Chromatiaceae</taxon>
        <taxon>Lamprobacter</taxon>
    </lineage>
</organism>
<dbReference type="InterPro" id="IPR010810">
    <property type="entry name" value="Flagellin_hook_IN_motif"/>
</dbReference>
<evidence type="ECO:0000259" key="7">
    <source>
        <dbReference type="Pfam" id="PF07195"/>
    </source>
</evidence>
<keyword evidence="8" id="KW-0969">Cilium</keyword>
<comment type="caution">
    <text evidence="8">The sequence shown here is derived from an EMBL/GenBank/DDBJ whole genome shotgun (WGS) entry which is preliminary data.</text>
</comment>
<dbReference type="GO" id="GO:0071973">
    <property type="term" value="P:bacterial-type flagellum-dependent cell motility"/>
    <property type="evidence" value="ECO:0007669"/>
    <property type="project" value="TreeGrafter"/>
</dbReference>
<evidence type="ECO:0000313" key="8">
    <source>
        <dbReference type="EMBL" id="MBK1621512.1"/>
    </source>
</evidence>
<protein>
    <recommendedName>
        <fullName evidence="5">Flagellar hook-associated protein 2</fullName>
        <shortName evidence="5">HAP2</shortName>
    </recommendedName>
    <alternativeName>
        <fullName evidence="5">Flagellar cap protein</fullName>
    </alternativeName>
</protein>
<comment type="subcellular location">
    <subcellularLocation>
        <location evidence="5">Secreted</location>
    </subcellularLocation>
    <subcellularLocation>
        <location evidence="5">Bacterial flagellum</location>
    </subcellularLocation>
</comment>
<dbReference type="RefSeq" id="WP_200250974.1">
    <property type="nucleotide sequence ID" value="NZ_NRRY01000080.1"/>
</dbReference>
<dbReference type="Pfam" id="PF07195">
    <property type="entry name" value="FliD_C"/>
    <property type="match status" value="1"/>
</dbReference>
<keyword evidence="5" id="KW-0964">Secreted</keyword>
<comment type="subunit">
    <text evidence="2 5">Homopentamer.</text>
</comment>
<feature type="domain" description="Flagellar hook-associated protein 2 C-terminal" evidence="7">
    <location>
        <begin position="222"/>
        <end position="445"/>
    </location>
</feature>
<accession>A0A9X1B772</accession>
<name>A0A9X1B772_9GAMM</name>
<dbReference type="GO" id="GO:0005576">
    <property type="term" value="C:extracellular region"/>
    <property type="evidence" value="ECO:0007669"/>
    <property type="project" value="UniProtKB-SubCell"/>
</dbReference>
<evidence type="ECO:0000313" key="9">
    <source>
        <dbReference type="Proteomes" id="UP001138768"/>
    </source>
</evidence>
<keyword evidence="3" id="KW-0175">Coiled coil</keyword>
<dbReference type="Pfam" id="PF02465">
    <property type="entry name" value="FliD_N"/>
    <property type="match status" value="1"/>
</dbReference>
<proteinExistence type="inferred from homology"/>
<sequence length="465" mass="48548">MSTITSLGIGSGLDLNGLLDQLRDAERGRLQPIAQQKEAQQAKLSAYGKLQGALSSLQSAADTLNGSALFGSLSSSVTGTSVTSAADSNAVPGRYDVSVTTLARAQSIATGGFAEGETFSAGTMSIQAGDADPLNVTVAEGDSLEAIRDSINAAGSGITASIVNDGDETNPYRLVLSTNETGTNAAIQSISFTGGDERLSFEVEPETGYVEPYAGMRETVAAEDAALTVNGIVITSQSNQVEGAIQGVTLSLAEEGDSANSTVIVERDNFAVRDAISGFVDAFNSLKETTADLTSFNAETGAAGELLGDSALRTIDSRLRGVLGGIVSGGDFSTLSDIGISLQRDGTLEIDAEKLDDAVVNQRQALTTFFAGDTEAGGFAGALSEMLDQVLDDRGLLGSARSGVESRITSLDERSARMEISIEREIERYRVQFGQLDSMIAQMNQTSTYLTQQFDNLNSMLGRDN</sequence>
<dbReference type="InterPro" id="IPR010809">
    <property type="entry name" value="FliD_C"/>
</dbReference>
<comment type="similarity">
    <text evidence="1 5">Belongs to the FliD family.</text>
</comment>
<evidence type="ECO:0000256" key="2">
    <source>
        <dbReference type="ARBA" id="ARBA00011255"/>
    </source>
</evidence>
<dbReference type="GO" id="GO:0009424">
    <property type="term" value="C:bacterial-type flagellum hook"/>
    <property type="evidence" value="ECO:0007669"/>
    <property type="project" value="UniProtKB-UniRule"/>
</dbReference>
<comment type="function">
    <text evidence="5">Required for morphogenesis and for the elongation of the flagellar filament by facilitating polymerization of the flagellin monomers at the tip of growing filament. Forms a capping structure, which prevents flagellin subunits (transported through the central channel of the flagellum) from leaking out without polymerization at the distal end.</text>
</comment>
<feature type="domain" description="Flagellar hook-associated protein 2 N-terminal" evidence="6">
    <location>
        <begin position="11"/>
        <end position="106"/>
    </location>
</feature>
<keyword evidence="8" id="KW-0282">Flagellum</keyword>
<dbReference type="Pfam" id="PF07196">
    <property type="entry name" value="Flagellin_IN"/>
    <property type="match status" value="1"/>
</dbReference>
<dbReference type="InterPro" id="IPR040026">
    <property type="entry name" value="FliD"/>
</dbReference>
<evidence type="ECO:0000256" key="1">
    <source>
        <dbReference type="ARBA" id="ARBA00009764"/>
    </source>
</evidence>
<reference evidence="8 9" key="1">
    <citation type="journal article" date="2020" name="Microorganisms">
        <title>Osmotic Adaptation and Compatible Solute Biosynthesis of Phototrophic Bacteria as Revealed from Genome Analyses.</title>
        <authorList>
            <person name="Imhoff J.F."/>
            <person name="Rahn T."/>
            <person name="Kunzel S."/>
            <person name="Keller A."/>
            <person name="Neulinger S.C."/>
        </authorList>
    </citation>
    <scope>NUCLEOTIDE SEQUENCE [LARGE SCALE GENOMIC DNA]</scope>
    <source>
        <strain evidence="8 9">DSM 25653</strain>
    </source>
</reference>
<dbReference type="Proteomes" id="UP001138768">
    <property type="component" value="Unassembled WGS sequence"/>
</dbReference>
<dbReference type="PANTHER" id="PTHR30288">
    <property type="entry name" value="FLAGELLAR CAP/ASSEMBLY PROTEIN FLID"/>
    <property type="match status" value="1"/>
</dbReference>
<keyword evidence="8" id="KW-0966">Cell projection</keyword>
<dbReference type="GO" id="GO:0009421">
    <property type="term" value="C:bacterial-type flagellum filament cap"/>
    <property type="evidence" value="ECO:0007669"/>
    <property type="project" value="InterPro"/>
</dbReference>
<dbReference type="InterPro" id="IPR003481">
    <property type="entry name" value="FliD_N"/>
</dbReference>
<evidence type="ECO:0000256" key="4">
    <source>
        <dbReference type="ARBA" id="ARBA00023143"/>
    </source>
</evidence>